<keyword evidence="2 4" id="KW-0808">Transferase</keyword>
<evidence type="ECO:0000313" key="7">
    <source>
        <dbReference type="Proteomes" id="UP000229675"/>
    </source>
</evidence>
<protein>
    <recommendedName>
        <fullName evidence="5">PABS domain-containing protein</fullName>
    </recommendedName>
</protein>
<feature type="non-terminal residue" evidence="6">
    <location>
        <position position="77"/>
    </location>
</feature>
<evidence type="ECO:0000313" key="6">
    <source>
        <dbReference type="EMBL" id="PIS17319.1"/>
    </source>
</evidence>
<gene>
    <name evidence="6" type="ORF">COT59_01295</name>
</gene>
<comment type="similarity">
    <text evidence="1">Belongs to the spermidine/spermine synthase family.</text>
</comment>
<keyword evidence="3 4" id="KW-0620">Polyamine biosynthesis</keyword>
<dbReference type="InterPro" id="IPR035246">
    <property type="entry name" value="Spermidine_synt_N"/>
</dbReference>
<reference evidence="7" key="1">
    <citation type="submission" date="2017-09" db="EMBL/GenBank/DDBJ databases">
        <title>Depth-based differentiation of microbial function through sediment-hosted aquifers and enrichment of novel symbionts in the deep terrestrial subsurface.</title>
        <authorList>
            <person name="Probst A.J."/>
            <person name="Ladd B."/>
            <person name="Jarett J.K."/>
            <person name="Geller-Mcgrath D.E."/>
            <person name="Sieber C.M.K."/>
            <person name="Emerson J.B."/>
            <person name="Anantharaman K."/>
            <person name="Thomas B.C."/>
            <person name="Malmstrom R."/>
            <person name="Stieglmeier M."/>
            <person name="Klingl A."/>
            <person name="Woyke T."/>
            <person name="Ryan C.M."/>
            <person name="Banfield J.F."/>
        </authorList>
    </citation>
    <scope>NUCLEOTIDE SEQUENCE [LARGE SCALE GENOMIC DNA]</scope>
</reference>
<comment type="caution">
    <text evidence="6">The sequence shown here is derived from an EMBL/GenBank/DDBJ whole genome shotgun (WGS) entry which is preliminary data.</text>
</comment>
<feature type="domain" description="PABS" evidence="5">
    <location>
        <begin position="14"/>
        <end position="77"/>
    </location>
</feature>
<dbReference type="InterPro" id="IPR030374">
    <property type="entry name" value="PABS"/>
</dbReference>
<evidence type="ECO:0000256" key="3">
    <source>
        <dbReference type="ARBA" id="ARBA00023115"/>
    </source>
</evidence>
<dbReference type="SUPFAM" id="SSF53335">
    <property type="entry name" value="S-adenosyl-L-methionine-dependent methyltransferases"/>
    <property type="match status" value="1"/>
</dbReference>
<evidence type="ECO:0000259" key="5">
    <source>
        <dbReference type="PROSITE" id="PS51006"/>
    </source>
</evidence>
<name>A0A2H0WZG0_9BACT</name>
<sequence length="77" mass="9213">MKPFSFTRKLPKKSEWILEFTQGPHSAHLFQVKKRIAHQKTKFQTVDIVELFQYGKTLFLDERLQVAEADEFLYHES</sequence>
<dbReference type="GO" id="GO:0006596">
    <property type="term" value="P:polyamine biosynthetic process"/>
    <property type="evidence" value="ECO:0007669"/>
    <property type="project" value="UniProtKB-UniRule"/>
</dbReference>
<organism evidence="6 7">
    <name type="scientific">Candidatus Nealsonbacteria bacterium CG09_land_8_20_14_0_10_42_14</name>
    <dbReference type="NCBI Taxonomy" id="1974707"/>
    <lineage>
        <taxon>Bacteria</taxon>
        <taxon>Candidatus Nealsoniibacteriota</taxon>
    </lineage>
</organism>
<accession>A0A2H0WZG0</accession>
<dbReference type="Gene3D" id="2.30.140.10">
    <property type="entry name" value="Spermidine synthase, tetramerisation domain"/>
    <property type="match status" value="1"/>
</dbReference>
<comment type="caution">
    <text evidence="4">Lacks conserved residue(s) required for the propagation of feature annotation.</text>
</comment>
<dbReference type="GO" id="GO:0016740">
    <property type="term" value="F:transferase activity"/>
    <property type="evidence" value="ECO:0007669"/>
    <property type="project" value="UniProtKB-UniRule"/>
</dbReference>
<evidence type="ECO:0000256" key="1">
    <source>
        <dbReference type="ARBA" id="ARBA00007867"/>
    </source>
</evidence>
<dbReference type="InterPro" id="IPR037163">
    <property type="entry name" value="Spermidine_synt_N_sf"/>
</dbReference>
<dbReference type="PROSITE" id="PS51006">
    <property type="entry name" value="PABS_2"/>
    <property type="match status" value="1"/>
</dbReference>
<dbReference type="AlphaFoldDB" id="A0A2H0WZG0"/>
<evidence type="ECO:0000256" key="4">
    <source>
        <dbReference type="PROSITE-ProRule" id="PRU00354"/>
    </source>
</evidence>
<evidence type="ECO:0000256" key="2">
    <source>
        <dbReference type="ARBA" id="ARBA00022679"/>
    </source>
</evidence>
<dbReference type="EMBL" id="PEZD01000028">
    <property type="protein sequence ID" value="PIS17319.1"/>
    <property type="molecule type" value="Genomic_DNA"/>
</dbReference>
<dbReference type="InterPro" id="IPR029063">
    <property type="entry name" value="SAM-dependent_MTases_sf"/>
</dbReference>
<dbReference type="Proteomes" id="UP000229675">
    <property type="component" value="Unassembled WGS sequence"/>
</dbReference>
<proteinExistence type="inferred from homology"/>
<dbReference type="Pfam" id="PF17284">
    <property type="entry name" value="Spermine_synt_N"/>
    <property type="match status" value="1"/>
</dbReference>